<feature type="compositionally biased region" description="Basic and acidic residues" evidence="1">
    <location>
        <begin position="22"/>
        <end position="31"/>
    </location>
</feature>
<evidence type="ECO:0000256" key="1">
    <source>
        <dbReference type="SAM" id="MobiDB-lite"/>
    </source>
</evidence>
<feature type="compositionally biased region" description="Basic residues" evidence="1">
    <location>
        <begin position="58"/>
        <end position="68"/>
    </location>
</feature>
<dbReference type="EMBL" id="GDJX01014783">
    <property type="protein sequence ID" value="JAT53153.1"/>
    <property type="molecule type" value="Transcribed_RNA"/>
</dbReference>
<proteinExistence type="predicted"/>
<dbReference type="PANTHER" id="PTHR34117">
    <property type="entry name" value="STYLE CELL-CYCLE INHIBITOR 1"/>
    <property type="match status" value="1"/>
</dbReference>
<name>A0A1D1YET7_9ARAE</name>
<gene>
    <name evidence="2" type="ORF">g.32784</name>
</gene>
<dbReference type="PANTHER" id="PTHR34117:SF1">
    <property type="entry name" value="STYLE CELL-CYCLE INHIBITOR 1"/>
    <property type="match status" value="1"/>
</dbReference>
<feature type="region of interest" description="Disordered" evidence="1">
    <location>
        <begin position="1"/>
        <end position="141"/>
    </location>
</feature>
<sequence length="208" mass="24050">CVCGAISRSLSSARADAAWSRTESRMGSDGKSRKRRPSPSHLPSPRSGAASSEEEGKRRRRSGQSRSHKAVDGEKASRKEGKKRGREEKEKSSRRGEKSHKRSRDDRDEKKRRKKRKSKEKEKHKSGHRKDSDSFEELSKDDYYSKNNEFSSWLKEEKGMFFSELSSETAKEMFSSFVKEWNSRKLQPQYYEGIASGPRTAHNWKIKT</sequence>
<feature type="non-terminal residue" evidence="2">
    <location>
        <position position="1"/>
    </location>
</feature>
<feature type="compositionally biased region" description="Low complexity" evidence="1">
    <location>
        <begin position="1"/>
        <end position="21"/>
    </location>
</feature>
<dbReference type="InterPro" id="IPR044688">
    <property type="entry name" value="SCI-1-like"/>
</dbReference>
<dbReference type="AlphaFoldDB" id="A0A1D1YET7"/>
<protein>
    <submittedName>
        <fullName evidence="2">Uncharacterized protein</fullName>
    </submittedName>
</protein>
<reference evidence="2" key="1">
    <citation type="submission" date="2015-07" db="EMBL/GenBank/DDBJ databases">
        <title>Transcriptome Assembly of Anthurium amnicola.</title>
        <authorList>
            <person name="Suzuki J."/>
        </authorList>
    </citation>
    <scope>NUCLEOTIDE SEQUENCE</scope>
</reference>
<organism evidence="2">
    <name type="scientific">Anthurium amnicola</name>
    <dbReference type="NCBI Taxonomy" id="1678845"/>
    <lineage>
        <taxon>Eukaryota</taxon>
        <taxon>Viridiplantae</taxon>
        <taxon>Streptophyta</taxon>
        <taxon>Embryophyta</taxon>
        <taxon>Tracheophyta</taxon>
        <taxon>Spermatophyta</taxon>
        <taxon>Magnoliopsida</taxon>
        <taxon>Liliopsida</taxon>
        <taxon>Araceae</taxon>
        <taxon>Pothoideae</taxon>
        <taxon>Potheae</taxon>
        <taxon>Anthurium</taxon>
    </lineage>
</organism>
<feature type="compositionally biased region" description="Basic and acidic residues" evidence="1">
    <location>
        <begin position="69"/>
        <end position="96"/>
    </location>
</feature>
<feature type="compositionally biased region" description="Basic and acidic residues" evidence="1">
    <location>
        <begin position="119"/>
        <end position="141"/>
    </location>
</feature>
<accession>A0A1D1YET7</accession>
<evidence type="ECO:0000313" key="2">
    <source>
        <dbReference type="EMBL" id="JAT53153.1"/>
    </source>
</evidence>